<name>A0ABW4JJE1_9BACL</name>
<evidence type="ECO:0000313" key="2">
    <source>
        <dbReference type="Proteomes" id="UP001597079"/>
    </source>
</evidence>
<dbReference type="InterPro" id="IPR046480">
    <property type="entry name" value="DUF6573"/>
</dbReference>
<organism evidence="1 2">
    <name type="scientific">Alicyclobacillus fodiniaquatilis</name>
    <dbReference type="NCBI Taxonomy" id="1661150"/>
    <lineage>
        <taxon>Bacteria</taxon>
        <taxon>Bacillati</taxon>
        <taxon>Bacillota</taxon>
        <taxon>Bacilli</taxon>
        <taxon>Bacillales</taxon>
        <taxon>Alicyclobacillaceae</taxon>
        <taxon>Alicyclobacillus</taxon>
    </lineage>
</organism>
<proteinExistence type="predicted"/>
<accession>A0ABW4JJE1</accession>
<evidence type="ECO:0000313" key="1">
    <source>
        <dbReference type="EMBL" id="MFD1675633.1"/>
    </source>
</evidence>
<dbReference type="Proteomes" id="UP001597079">
    <property type="component" value="Unassembled WGS sequence"/>
</dbReference>
<comment type="caution">
    <text evidence="1">The sequence shown here is derived from an EMBL/GenBank/DDBJ whole genome shotgun (WGS) entry which is preliminary data.</text>
</comment>
<sequence length="128" mass="14176">MTHDLFGEVISTYTRADAIADGVLVDVTETAKAAGVKIPVAVTQKLWAEFITPDPRFVKSHGQSIEGRLWDVLSLFAIYARRVSGTSFTYTVQFVMKESQKRNVQIQALIHEGDHCQPVITLSLPGED</sequence>
<dbReference type="EMBL" id="JBHUCX010000033">
    <property type="protein sequence ID" value="MFD1675633.1"/>
    <property type="molecule type" value="Genomic_DNA"/>
</dbReference>
<protein>
    <submittedName>
        <fullName evidence="1">DUF6573 family protein</fullName>
    </submittedName>
</protein>
<gene>
    <name evidence="1" type="ORF">ACFSB2_13105</name>
</gene>
<keyword evidence="2" id="KW-1185">Reference proteome</keyword>
<dbReference type="Pfam" id="PF20213">
    <property type="entry name" value="DUF6573"/>
    <property type="match status" value="1"/>
</dbReference>
<reference evidence="2" key="1">
    <citation type="journal article" date="2019" name="Int. J. Syst. Evol. Microbiol.">
        <title>The Global Catalogue of Microorganisms (GCM) 10K type strain sequencing project: providing services to taxonomists for standard genome sequencing and annotation.</title>
        <authorList>
            <consortium name="The Broad Institute Genomics Platform"/>
            <consortium name="The Broad Institute Genome Sequencing Center for Infectious Disease"/>
            <person name="Wu L."/>
            <person name="Ma J."/>
        </authorList>
    </citation>
    <scope>NUCLEOTIDE SEQUENCE [LARGE SCALE GENOMIC DNA]</scope>
    <source>
        <strain evidence="2">CGMCC 1.12286</strain>
    </source>
</reference>
<dbReference type="RefSeq" id="WP_377943519.1">
    <property type="nucleotide sequence ID" value="NZ_JBHUCX010000033.1"/>
</dbReference>